<keyword evidence="3" id="KW-0804">Transcription</keyword>
<proteinExistence type="predicted"/>
<evidence type="ECO:0000313" key="5">
    <source>
        <dbReference type="EMBL" id="AMW33380.1"/>
    </source>
</evidence>
<dbReference type="Gene3D" id="1.10.10.10">
    <property type="entry name" value="Winged helix-like DNA-binding domain superfamily/Winged helix DNA-binding domain"/>
    <property type="match status" value="1"/>
</dbReference>
<evidence type="ECO:0000256" key="2">
    <source>
        <dbReference type="ARBA" id="ARBA00023125"/>
    </source>
</evidence>
<dbReference type="Proteomes" id="UP000093740">
    <property type="component" value="Chromosome"/>
</dbReference>
<dbReference type="PROSITE" id="PS50995">
    <property type="entry name" value="HTH_MARR_2"/>
    <property type="match status" value="1"/>
</dbReference>
<dbReference type="GO" id="GO:0003700">
    <property type="term" value="F:DNA-binding transcription factor activity"/>
    <property type="evidence" value="ECO:0007669"/>
    <property type="project" value="InterPro"/>
</dbReference>
<evidence type="ECO:0000256" key="1">
    <source>
        <dbReference type="ARBA" id="ARBA00023015"/>
    </source>
</evidence>
<dbReference type="PANTHER" id="PTHR42756:SF1">
    <property type="entry name" value="TRANSCRIPTIONAL REPRESSOR OF EMRAB OPERON"/>
    <property type="match status" value="1"/>
</dbReference>
<dbReference type="Pfam" id="PF01047">
    <property type="entry name" value="MarR"/>
    <property type="match status" value="1"/>
</dbReference>
<protein>
    <submittedName>
        <fullName evidence="5">MarR family transcriptional regulator</fullName>
    </submittedName>
</protein>
<feature type="domain" description="HTH marR-type" evidence="4">
    <location>
        <begin position="25"/>
        <end position="157"/>
    </location>
</feature>
<dbReference type="KEGG" id="fia:NA23_09155"/>
<organism evidence="5 6">
    <name type="scientific">Fervidobacterium islandicum</name>
    <dbReference type="NCBI Taxonomy" id="2423"/>
    <lineage>
        <taxon>Bacteria</taxon>
        <taxon>Thermotogati</taxon>
        <taxon>Thermotogota</taxon>
        <taxon>Thermotogae</taxon>
        <taxon>Thermotogales</taxon>
        <taxon>Fervidobacteriaceae</taxon>
        <taxon>Fervidobacterium</taxon>
    </lineage>
</organism>
<gene>
    <name evidence="5" type="ORF">NA23_09155</name>
</gene>
<keyword evidence="1" id="KW-0805">Transcription regulation</keyword>
<dbReference type="GO" id="GO:0003677">
    <property type="term" value="F:DNA binding"/>
    <property type="evidence" value="ECO:0007669"/>
    <property type="project" value="UniProtKB-KW"/>
</dbReference>
<dbReference type="EMBL" id="CP014334">
    <property type="protein sequence ID" value="AMW33380.1"/>
    <property type="molecule type" value="Genomic_DNA"/>
</dbReference>
<dbReference type="PANTHER" id="PTHR42756">
    <property type="entry name" value="TRANSCRIPTIONAL REGULATOR, MARR"/>
    <property type="match status" value="1"/>
</dbReference>
<name>A0AAI8CMU9_FERIS</name>
<keyword evidence="2" id="KW-0238">DNA-binding</keyword>
<accession>A0AAI8CMU9</accession>
<reference evidence="5 6" key="1">
    <citation type="journal article" date="2015" name="Stand. Genomic Sci.">
        <title>Genome sequence of a native-feather degrading extremely thermophilic Eubacterium, Fervidobacterium islandicum AW-1.</title>
        <authorList>
            <person name="Lee Y.J."/>
            <person name="Jeong H."/>
            <person name="Park G.S."/>
            <person name="Kwak Y."/>
            <person name="Lee S.J."/>
            <person name="Lee S.J."/>
            <person name="Park M.K."/>
            <person name="Kim J.Y."/>
            <person name="Kang H.K."/>
            <person name="Shin J.H."/>
            <person name="Lee D.W."/>
        </authorList>
    </citation>
    <scope>NUCLEOTIDE SEQUENCE [LARGE SCALE GENOMIC DNA]</scope>
    <source>
        <strain evidence="5 6">AW-1</strain>
    </source>
</reference>
<dbReference type="InterPro" id="IPR036390">
    <property type="entry name" value="WH_DNA-bd_sf"/>
</dbReference>
<dbReference type="InterPro" id="IPR023187">
    <property type="entry name" value="Tscrpt_reg_MarR-type_CS"/>
</dbReference>
<dbReference type="SMART" id="SM00347">
    <property type="entry name" value="HTH_MARR"/>
    <property type="match status" value="1"/>
</dbReference>
<dbReference type="PROSITE" id="PS01117">
    <property type="entry name" value="HTH_MARR_1"/>
    <property type="match status" value="1"/>
</dbReference>
<evidence type="ECO:0000313" key="6">
    <source>
        <dbReference type="Proteomes" id="UP000093740"/>
    </source>
</evidence>
<evidence type="ECO:0000259" key="4">
    <source>
        <dbReference type="PROSITE" id="PS50995"/>
    </source>
</evidence>
<evidence type="ECO:0000256" key="3">
    <source>
        <dbReference type="ARBA" id="ARBA00023163"/>
    </source>
</evidence>
<dbReference type="InterPro" id="IPR000835">
    <property type="entry name" value="HTH_MarR-typ"/>
</dbReference>
<sequence>MVCADYSYSMSGSSKNDLGNLNISTEDILKSVVEIVTGMVALIPEIPELEDMSTTELYVFLFSAVSDKVSNGILAKQLNISKAAVSIATKSLLKKGLIKTVQSQEDRRHFHIVLSQEGKNVYNKLLEAFGRIFEQLLVSLPKEEIMKLQIGFETMVRFSRMITEFKSKANNND</sequence>
<dbReference type="InterPro" id="IPR036388">
    <property type="entry name" value="WH-like_DNA-bd_sf"/>
</dbReference>
<dbReference type="SUPFAM" id="SSF46785">
    <property type="entry name" value="Winged helix' DNA-binding domain"/>
    <property type="match status" value="1"/>
</dbReference>
<keyword evidence="6" id="KW-1185">Reference proteome</keyword>
<dbReference type="RefSeq" id="WP_052107238.1">
    <property type="nucleotide sequence ID" value="NZ_CP014334.2"/>
</dbReference>
<dbReference type="AlphaFoldDB" id="A0AAI8CMU9"/>